<reference evidence="6" key="1">
    <citation type="journal article" date="2014" name="Proc. Natl. Acad. Sci. U.S.A.">
        <title>Extensive sampling of basidiomycete genomes demonstrates inadequacy of the white-rot/brown-rot paradigm for wood decay fungi.</title>
        <authorList>
            <person name="Riley R."/>
            <person name="Salamov A.A."/>
            <person name="Brown D.W."/>
            <person name="Nagy L.G."/>
            <person name="Floudas D."/>
            <person name="Held B.W."/>
            <person name="Levasseur A."/>
            <person name="Lombard V."/>
            <person name="Morin E."/>
            <person name="Otillar R."/>
            <person name="Lindquist E.A."/>
            <person name="Sun H."/>
            <person name="LaButti K.M."/>
            <person name="Schmutz J."/>
            <person name="Jabbour D."/>
            <person name="Luo H."/>
            <person name="Baker S.E."/>
            <person name="Pisabarro A.G."/>
            <person name="Walton J.D."/>
            <person name="Blanchette R.A."/>
            <person name="Henrissat B."/>
            <person name="Martin F."/>
            <person name="Cullen D."/>
            <person name="Hibbett D.S."/>
            <person name="Grigoriev I.V."/>
        </authorList>
    </citation>
    <scope>NUCLEOTIDE SEQUENCE [LARGE SCALE GENOMIC DNA]</scope>
    <source>
        <strain evidence="6">CBS 339.88</strain>
    </source>
</reference>
<dbReference type="Pfam" id="PF01501">
    <property type="entry name" value="Glyco_transf_8"/>
    <property type="match status" value="1"/>
</dbReference>
<dbReference type="PANTHER" id="PTHR13778:SF47">
    <property type="entry name" value="LIPOPOLYSACCHARIDE 1,3-GALACTOSYLTRANSFERASE"/>
    <property type="match status" value="1"/>
</dbReference>
<comment type="similarity">
    <text evidence="1">Belongs to the glycosyltransferase 8 family.</text>
</comment>
<keyword evidence="2" id="KW-0328">Glycosyltransferase</keyword>
<dbReference type="SUPFAM" id="SSF53448">
    <property type="entry name" value="Nucleotide-diphospho-sugar transferases"/>
    <property type="match status" value="1"/>
</dbReference>
<dbReference type="InterPro" id="IPR029063">
    <property type="entry name" value="SAM-dependent_MTases_sf"/>
</dbReference>
<dbReference type="Pfam" id="PF13578">
    <property type="entry name" value="Methyltransf_24"/>
    <property type="match status" value="1"/>
</dbReference>
<evidence type="ECO:0000256" key="1">
    <source>
        <dbReference type="ARBA" id="ARBA00006351"/>
    </source>
</evidence>
<dbReference type="AlphaFoldDB" id="A0A067SZV0"/>
<evidence type="ECO:0008006" key="7">
    <source>
        <dbReference type="Google" id="ProtNLM"/>
    </source>
</evidence>
<protein>
    <recommendedName>
        <fullName evidence="7">Glycosyltransferase family 8 protein</fullName>
    </recommendedName>
</protein>
<evidence type="ECO:0000256" key="4">
    <source>
        <dbReference type="ARBA" id="ARBA00022723"/>
    </source>
</evidence>
<keyword evidence="4" id="KW-0479">Metal-binding</keyword>
<evidence type="ECO:0000256" key="3">
    <source>
        <dbReference type="ARBA" id="ARBA00022679"/>
    </source>
</evidence>
<dbReference type="OrthoDB" id="2014201at2759"/>
<dbReference type="Gene3D" id="3.40.50.150">
    <property type="entry name" value="Vaccinia Virus protein VP39"/>
    <property type="match status" value="1"/>
</dbReference>
<name>A0A067SZV0_GALM3</name>
<dbReference type="HOGENOM" id="CLU_038385_0_0_1"/>
<dbReference type="GO" id="GO:0016757">
    <property type="term" value="F:glycosyltransferase activity"/>
    <property type="evidence" value="ECO:0007669"/>
    <property type="project" value="UniProtKB-KW"/>
</dbReference>
<evidence type="ECO:0000256" key="2">
    <source>
        <dbReference type="ARBA" id="ARBA00022676"/>
    </source>
</evidence>
<dbReference type="SUPFAM" id="SSF53335">
    <property type="entry name" value="S-adenosyl-L-methionine-dependent methyltransferases"/>
    <property type="match status" value="1"/>
</dbReference>
<dbReference type="EMBL" id="KL142386">
    <property type="protein sequence ID" value="KDR73219.1"/>
    <property type="molecule type" value="Genomic_DNA"/>
</dbReference>
<dbReference type="InterPro" id="IPR050748">
    <property type="entry name" value="Glycosyltrans_8_dom-fam"/>
</dbReference>
<dbReference type="InterPro" id="IPR029044">
    <property type="entry name" value="Nucleotide-diphossugar_trans"/>
</dbReference>
<dbReference type="GO" id="GO:0046872">
    <property type="term" value="F:metal ion binding"/>
    <property type="evidence" value="ECO:0007669"/>
    <property type="project" value="UniProtKB-KW"/>
</dbReference>
<dbReference type="Proteomes" id="UP000027222">
    <property type="component" value="Unassembled WGS sequence"/>
</dbReference>
<dbReference type="STRING" id="685588.A0A067SZV0"/>
<organism evidence="5 6">
    <name type="scientific">Galerina marginata (strain CBS 339.88)</name>
    <dbReference type="NCBI Taxonomy" id="685588"/>
    <lineage>
        <taxon>Eukaryota</taxon>
        <taxon>Fungi</taxon>
        <taxon>Dikarya</taxon>
        <taxon>Basidiomycota</taxon>
        <taxon>Agaricomycotina</taxon>
        <taxon>Agaricomycetes</taxon>
        <taxon>Agaricomycetidae</taxon>
        <taxon>Agaricales</taxon>
        <taxon>Agaricineae</taxon>
        <taxon>Strophariaceae</taxon>
        <taxon>Galerina</taxon>
    </lineage>
</organism>
<evidence type="ECO:0000313" key="6">
    <source>
        <dbReference type="Proteomes" id="UP000027222"/>
    </source>
</evidence>
<sequence>MTSYQFTSTQDWFSHNIENWTKLFPLVQSKEPRVLEIGSWEGRSAVFLLNNLCKDGGEIFCIDHFDLFNTEVGQQRFERINHNLALTGKKSRILPQFSVPALMNILEAETTSDNPGFDWIYVDGSYEADDTMLDGELVWRVAKKGAIVIFDDYHWDKEPENSIHHPKRGIDAFLTLHAGEYERLTGEGHYQVVLRKLTDMRIGFLVGRTPDRGLEKALGYGINIVLTIDSSYIIGATVTIQSLLENTPGRMTIYVVDCGLLPEDKHRLGQAVDAHDEASLVFLQLPEDSLAAQLGPTWAKLDMIEILPVERVLYLDADTLVRRNLKELWDIDLESKCVGAAIDIGHPMGHDEMKRGPYFNAGVLLLDLAKARLDINGLTALGKRMKDAKFRDQDTLNVHFASNWANIDLTWNAQGLGTYANYPSSDRDKLGLQSMAANPHIVHFTGPVHPSLIEVLNPYVQPPTAKPWGYLSSPGHPYQAEWWKVLERTTWKGLRSTEIWATMNKREVEKAVEVATHRFQAFVATESFVVQ</sequence>
<keyword evidence="3" id="KW-0808">Transferase</keyword>
<dbReference type="Gene3D" id="3.90.550.10">
    <property type="entry name" value="Spore Coat Polysaccharide Biosynthesis Protein SpsA, Chain A"/>
    <property type="match status" value="1"/>
</dbReference>
<evidence type="ECO:0000313" key="5">
    <source>
        <dbReference type="EMBL" id="KDR73219.1"/>
    </source>
</evidence>
<dbReference type="PANTHER" id="PTHR13778">
    <property type="entry name" value="GLYCOSYLTRANSFERASE 8 DOMAIN-CONTAINING PROTEIN"/>
    <property type="match status" value="1"/>
</dbReference>
<dbReference type="CDD" id="cd04194">
    <property type="entry name" value="GT8_A4GalT_like"/>
    <property type="match status" value="1"/>
</dbReference>
<gene>
    <name evidence="5" type="ORF">GALMADRAFT_228328</name>
</gene>
<proteinExistence type="inferred from homology"/>
<accession>A0A067SZV0</accession>
<dbReference type="InterPro" id="IPR002495">
    <property type="entry name" value="Glyco_trans_8"/>
</dbReference>
<keyword evidence="6" id="KW-1185">Reference proteome</keyword>